<keyword evidence="1" id="KW-0472">Membrane</keyword>
<accession>I0L3D8</accession>
<organism evidence="3 4">
    <name type="scientific">Micromonospora lupini str. Lupac 08</name>
    <dbReference type="NCBI Taxonomy" id="1150864"/>
    <lineage>
        <taxon>Bacteria</taxon>
        <taxon>Bacillati</taxon>
        <taxon>Actinomycetota</taxon>
        <taxon>Actinomycetes</taxon>
        <taxon>Micromonosporales</taxon>
        <taxon>Micromonosporaceae</taxon>
        <taxon>Micromonospora</taxon>
    </lineage>
</organism>
<dbReference type="InterPro" id="IPR011990">
    <property type="entry name" value="TPR-like_helical_dom_sf"/>
</dbReference>
<dbReference type="Proteomes" id="UP000003448">
    <property type="component" value="Unassembled WGS sequence"/>
</dbReference>
<evidence type="ECO:0000313" key="3">
    <source>
        <dbReference type="EMBL" id="CCH18335.1"/>
    </source>
</evidence>
<feature type="transmembrane region" description="Helical" evidence="1">
    <location>
        <begin position="87"/>
        <end position="110"/>
    </location>
</feature>
<comment type="caution">
    <text evidence="3">The sequence shown here is derived from an EMBL/GenBank/DDBJ whole genome shotgun (WGS) entry which is preliminary data.</text>
</comment>
<name>I0L3D8_9ACTN</name>
<dbReference type="InterPro" id="IPR024983">
    <property type="entry name" value="CHAT_dom"/>
</dbReference>
<evidence type="ECO:0000256" key="1">
    <source>
        <dbReference type="SAM" id="Phobius"/>
    </source>
</evidence>
<feature type="domain" description="CHAT" evidence="2">
    <location>
        <begin position="642"/>
        <end position="916"/>
    </location>
</feature>
<dbReference type="OrthoDB" id="3206999at2"/>
<dbReference type="SUPFAM" id="SSF48452">
    <property type="entry name" value="TPR-like"/>
    <property type="match status" value="1"/>
</dbReference>
<dbReference type="eggNOG" id="COG4995">
    <property type="taxonomic scope" value="Bacteria"/>
</dbReference>
<feature type="transmembrane region" description="Helical" evidence="1">
    <location>
        <begin position="50"/>
        <end position="67"/>
    </location>
</feature>
<keyword evidence="4" id="KW-1185">Reference proteome</keyword>
<dbReference type="Gene3D" id="1.25.40.10">
    <property type="entry name" value="Tetratricopeptide repeat domain"/>
    <property type="match status" value="2"/>
</dbReference>
<gene>
    <name evidence="3" type="ORF">MILUP08_43243</name>
</gene>
<protein>
    <recommendedName>
        <fullName evidence="2">CHAT domain-containing protein</fullName>
    </recommendedName>
</protein>
<reference evidence="4" key="1">
    <citation type="journal article" date="2012" name="J. Bacteriol.">
        <title>Genome Sequence of Micromonospora lupini Lupac 08, Isolated from Root Nodules of Lupinus angustifolius.</title>
        <authorList>
            <person name="Alonso-Vega P."/>
            <person name="Normand P."/>
            <person name="Bacigalupe R."/>
            <person name="Pujic P."/>
            <person name="Lajus A."/>
            <person name="Vallenet D."/>
            <person name="Carro L."/>
            <person name="Coll P."/>
            <person name="Trujillo M.E."/>
        </authorList>
    </citation>
    <scope>NUCLEOTIDE SEQUENCE [LARGE SCALE GENOMIC DNA]</scope>
    <source>
        <strain evidence="4">Lupac 08</strain>
    </source>
</reference>
<keyword evidence="1" id="KW-1133">Transmembrane helix</keyword>
<dbReference type="AlphaFoldDB" id="I0L3D8"/>
<dbReference type="EMBL" id="CAIE01000026">
    <property type="protein sequence ID" value="CCH18335.1"/>
    <property type="molecule type" value="Genomic_DNA"/>
</dbReference>
<dbReference type="STRING" id="1150864.MILUP08_43243"/>
<feature type="transmembrane region" description="Helical" evidence="1">
    <location>
        <begin position="24"/>
        <end position="44"/>
    </location>
</feature>
<dbReference type="Pfam" id="PF12770">
    <property type="entry name" value="CHAT"/>
    <property type="match status" value="1"/>
</dbReference>
<proteinExistence type="predicted"/>
<sequence length="929" mass="100372">MVDNRPRAYLLQQQDEVGAGRKGLLAALILAQIAVLAFLVSAMLGRNPPSILQFLILLVLAQLFRALNDKIYLPTLATRGDAAVLRFYASTFRPLLTCTIWVALAVLTWLQFGAQVAVVGGLVLVGIGLRTLINLRRATGGLLRWRDIQLMNSLLAFVAQADVEARRGELAAARELQDRAANHPAVRKYPKVLHTIAMQRAAWALVQGDHALAERQFKDAAEYLRKHTDRSALGEALTGLGNLYLAQERYAEARAVMTEALRVAGGKMYRLNRVRIEYNLAVICVQTDDTEAAVSHALEARTLSRQWGAFTVLGNACDVLAGVAAEAGRPDEADTYLAEAAEAYRQDDAGPNSWTRHHLMRAIVFTVRGDEVHALEAYLLMIRLLSEVRAGWGWRDAQAHLTRVMGEQELTAVRLAHARYDRGDDSAVDFLTEVLDLSSRTALRQVLRGGIATDDRADDLQPDLVRLLGEIASYEDAISGQQSAQPGTDQPDDLERKGLVSLAAYERLESLVSIRFRRMFQGTAPPASGAPAGRVPPGSHLLQARLFDDDGSVVITGMWTSPDGVRVPYLHTATDRQASIIRDFIVPAPRGLAADGVEGGAGESVDGAAGALPTAFRAQTSDWEASRHFRRLATAKWDQWSELAALLLPPGLQTILDRSDPDGDVPHLLIVPDPVLWRVPWAVLAVRNDGADRFLADHAILSYLPSLALLDDTAPDVEQQSHGPAAAYLADVDADGIRIEKEALTSAYGDTVEFLPTPEALLSVLRDRGTQSPLRLLALTVHGNGSPGLAHALALTDGTELSAARMLALRFPPLLLINACLSAELDQRQGTDPLGIPTVALCRGAETVLGGLFPLPDGTAANPEYSHATATIVSHLYGLLSAGVPPSIALRRAQRRWRESRPEAPPVLWAGLVALGVDSRVPAGTSGGS</sequence>
<evidence type="ECO:0000259" key="2">
    <source>
        <dbReference type="Pfam" id="PF12770"/>
    </source>
</evidence>
<keyword evidence="1" id="KW-0812">Transmembrane</keyword>
<evidence type="ECO:0000313" key="4">
    <source>
        <dbReference type="Proteomes" id="UP000003448"/>
    </source>
</evidence>
<dbReference type="RefSeq" id="WP_007459623.1">
    <property type="nucleotide sequence ID" value="NZ_HF570108.1"/>
</dbReference>